<evidence type="ECO:0000259" key="3">
    <source>
        <dbReference type="PROSITE" id="PS51352"/>
    </source>
</evidence>
<keyword evidence="2" id="KW-0732">Signal</keyword>
<dbReference type="PROSITE" id="PS51352">
    <property type="entry name" value="THIOREDOXIN_2"/>
    <property type="match status" value="1"/>
</dbReference>
<gene>
    <name evidence="4" type="ORF">ENN51_09780</name>
</gene>
<name>A0A7V0T7E8_UNCW3</name>
<feature type="chain" id="PRO_5031143360" evidence="2">
    <location>
        <begin position="20"/>
        <end position="181"/>
    </location>
</feature>
<dbReference type="AlphaFoldDB" id="A0A7V0T7E8"/>
<dbReference type="InterPro" id="IPR036249">
    <property type="entry name" value="Thioredoxin-like_sf"/>
</dbReference>
<dbReference type="InterPro" id="IPR013766">
    <property type="entry name" value="Thioredoxin_domain"/>
</dbReference>
<comment type="caution">
    <text evidence="4">The sequence shown here is derived from an EMBL/GenBank/DDBJ whole genome shotgun (WGS) entry which is preliminary data.</text>
</comment>
<dbReference type="PANTHER" id="PTHR45663">
    <property type="entry name" value="GEO12009P1"/>
    <property type="match status" value="1"/>
</dbReference>
<protein>
    <submittedName>
        <fullName evidence="4">Thioredoxin</fullName>
    </submittedName>
</protein>
<dbReference type="GO" id="GO:0005829">
    <property type="term" value="C:cytosol"/>
    <property type="evidence" value="ECO:0007669"/>
    <property type="project" value="TreeGrafter"/>
</dbReference>
<dbReference type="PROSITE" id="PS51257">
    <property type="entry name" value="PROKAR_LIPOPROTEIN"/>
    <property type="match status" value="1"/>
</dbReference>
<dbReference type="Gene3D" id="3.40.30.10">
    <property type="entry name" value="Glutaredoxin"/>
    <property type="match status" value="1"/>
</dbReference>
<proteinExistence type="predicted"/>
<evidence type="ECO:0000256" key="1">
    <source>
        <dbReference type="SAM" id="MobiDB-lite"/>
    </source>
</evidence>
<dbReference type="CDD" id="cd02947">
    <property type="entry name" value="TRX_family"/>
    <property type="match status" value="1"/>
</dbReference>
<feature type="region of interest" description="Disordered" evidence="1">
    <location>
        <begin position="56"/>
        <end position="86"/>
    </location>
</feature>
<accession>A0A7V0T7E8</accession>
<evidence type="ECO:0000313" key="4">
    <source>
        <dbReference type="EMBL" id="HDR00555.1"/>
    </source>
</evidence>
<evidence type="ECO:0000256" key="2">
    <source>
        <dbReference type="SAM" id="SignalP"/>
    </source>
</evidence>
<dbReference type="Proteomes" id="UP000885672">
    <property type="component" value="Unassembled WGS sequence"/>
</dbReference>
<sequence>MKRTTIAATVAVLMLVLLAGCPVEPGVQAEPAKATVAEYAETADTLMPVDNTVSLEEEPVPAAPEPASETKPEPPPAPEPVPELPPPKPKILPRMWAFGADRCIPCVQMRPFLTELVDEYAGRVEVIRFDVYQDREQATQARIQMIPTQIFYDPEGKELFRHVGFYEKDSIIAKFRQFGWE</sequence>
<dbReference type="EMBL" id="DSBX01000377">
    <property type="protein sequence ID" value="HDR00555.1"/>
    <property type="molecule type" value="Genomic_DNA"/>
</dbReference>
<organism evidence="4">
    <name type="scientific">candidate division WOR-3 bacterium</name>
    <dbReference type="NCBI Taxonomy" id="2052148"/>
    <lineage>
        <taxon>Bacteria</taxon>
        <taxon>Bacteria division WOR-3</taxon>
    </lineage>
</organism>
<dbReference type="SUPFAM" id="SSF52833">
    <property type="entry name" value="Thioredoxin-like"/>
    <property type="match status" value="1"/>
</dbReference>
<reference evidence="4" key="1">
    <citation type="journal article" date="2020" name="mSystems">
        <title>Genome- and Community-Level Interaction Insights into Carbon Utilization and Element Cycling Functions of Hydrothermarchaeota in Hydrothermal Sediment.</title>
        <authorList>
            <person name="Zhou Z."/>
            <person name="Liu Y."/>
            <person name="Xu W."/>
            <person name="Pan J."/>
            <person name="Luo Z.H."/>
            <person name="Li M."/>
        </authorList>
    </citation>
    <scope>NUCLEOTIDE SEQUENCE [LARGE SCALE GENOMIC DNA]</scope>
    <source>
        <strain evidence="4">SpSt-1182</strain>
    </source>
</reference>
<dbReference type="GO" id="GO:0015035">
    <property type="term" value="F:protein-disulfide reductase activity"/>
    <property type="evidence" value="ECO:0007669"/>
    <property type="project" value="TreeGrafter"/>
</dbReference>
<dbReference type="PANTHER" id="PTHR45663:SF11">
    <property type="entry name" value="GEO12009P1"/>
    <property type="match status" value="1"/>
</dbReference>
<dbReference type="GO" id="GO:0045454">
    <property type="term" value="P:cell redox homeostasis"/>
    <property type="evidence" value="ECO:0007669"/>
    <property type="project" value="TreeGrafter"/>
</dbReference>
<feature type="domain" description="Thioredoxin" evidence="3">
    <location>
        <begin position="54"/>
        <end position="180"/>
    </location>
</feature>
<feature type="compositionally biased region" description="Pro residues" evidence="1">
    <location>
        <begin position="73"/>
        <end position="86"/>
    </location>
</feature>
<feature type="signal peptide" evidence="2">
    <location>
        <begin position="1"/>
        <end position="19"/>
    </location>
</feature>
<dbReference type="Pfam" id="PF00085">
    <property type="entry name" value="Thioredoxin"/>
    <property type="match status" value="1"/>
</dbReference>